<protein>
    <submittedName>
        <fullName evidence="2">Uncharacterized protein</fullName>
    </submittedName>
</protein>
<dbReference type="STRING" id="39946.B8B156"/>
<dbReference type="Proteomes" id="UP000007015">
    <property type="component" value="Chromosome 6"/>
</dbReference>
<evidence type="ECO:0000313" key="3">
    <source>
        <dbReference type="Proteomes" id="UP000007015"/>
    </source>
</evidence>
<dbReference type="EMBL" id="CM000131">
    <property type="protein sequence ID" value="EEC80502.1"/>
    <property type="molecule type" value="Genomic_DNA"/>
</dbReference>
<feature type="compositionally biased region" description="Polar residues" evidence="1">
    <location>
        <begin position="12"/>
        <end position="26"/>
    </location>
</feature>
<dbReference type="HOGENOM" id="CLU_817326_0_0_1"/>
<organism evidence="2 3">
    <name type="scientific">Oryza sativa subsp. indica</name>
    <name type="common">Rice</name>
    <dbReference type="NCBI Taxonomy" id="39946"/>
    <lineage>
        <taxon>Eukaryota</taxon>
        <taxon>Viridiplantae</taxon>
        <taxon>Streptophyta</taxon>
        <taxon>Embryophyta</taxon>
        <taxon>Tracheophyta</taxon>
        <taxon>Spermatophyta</taxon>
        <taxon>Magnoliopsida</taxon>
        <taxon>Liliopsida</taxon>
        <taxon>Poales</taxon>
        <taxon>Poaceae</taxon>
        <taxon>BOP clade</taxon>
        <taxon>Oryzoideae</taxon>
        <taxon>Oryzeae</taxon>
        <taxon>Oryzinae</taxon>
        <taxon>Oryza</taxon>
        <taxon>Oryza sativa</taxon>
    </lineage>
</organism>
<keyword evidence="3" id="KW-1185">Reference proteome</keyword>
<name>B8B156_ORYSI</name>
<gene>
    <name evidence="2" type="ORF">OsI_22757</name>
</gene>
<proteinExistence type="predicted"/>
<dbReference type="Gramene" id="BGIOSGA021336-TA">
    <property type="protein sequence ID" value="BGIOSGA021336-PA"/>
    <property type="gene ID" value="BGIOSGA021336"/>
</dbReference>
<evidence type="ECO:0000256" key="1">
    <source>
        <dbReference type="SAM" id="MobiDB-lite"/>
    </source>
</evidence>
<feature type="region of interest" description="Disordered" evidence="1">
    <location>
        <begin position="51"/>
        <end position="78"/>
    </location>
</feature>
<sequence length="340" mass="37886">MAKPTAEGAQQPCESWASTGACTTRSPVAHGGKVKATPMYMRWKETLGATTPVSTCRGAPPQDLDGGGSQSISMPSSRSQIVVANKIKNKITTQNRRSRTKLQHIIENVDDLNPRISVLLKGPRKMAAGGALLAGVLNSGWNDGRANSSKKSMADTTSCLASPTRHVAAERAIPVSMRPTEVERVLKQHRQPQSQETSTTTVLRWHHGRRQLKLQVDDQVNIFTRESGQLKQPSTICHSLRSYLDGYVFIKENKGKLEIRNSTVPISSRLYFECQQTYSCIMADITNKLLLPNYRRTIDDKLFQRKVPGGIMRGFFLMVLSSRRHFSYAGFEQQPKKFVV</sequence>
<reference evidence="2 3" key="1">
    <citation type="journal article" date="2005" name="PLoS Biol.">
        <title>The genomes of Oryza sativa: a history of duplications.</title>
        <authorList>
            <person name="Yu J."/>
            <person name="Wang J."/>
            <person name="Lin W."/>
            <person name="Li S."/>
            <person name="Li H."/>
            <person name="Zhou J."/>
            <person name="Ni P."/>
            <person name="Dong W."/>
            <person name="Hu S."/>
            <person name="Zeng C."/>
            <person name="Zhang J."/>
            <person name="Zhang Y."/>
            <person name="Li R."/>
            <person name="Xu Z."/>
            <person name="Li S."/>
            <person name="Li X."/>
            <person name="Zheng H."/>
            <person name="Cong L."/>
            <person name="Lin L."/>
            <person name="Yin J."/>
            <person name="Geng J."/>
            <person name="Li G."/>
            <person name="Shi J."/>
            <person name="Liu J."/>
            <person name="Lv H."/>
            <person name="Li J."/>
            <person name="Wang J."/>
            <person name="Deng Y."/>
            <person name="Ran L."/>
            <person name="Shi X."/>
            <person name="Wang X."/>
            <person name="Wu Q."/>
            <person name="Li C."/>
            <person name="Ren X."/>
            <person name="Wang J."/>
            <person name="Wang X."/>
            <person name="Li D."/>
            <person name="Liu D."/>
            <person name="Zhang X."/>
            <person name="Ji Z."/>
            <person name="Zhao W."/>
            <person name="Sun Y."/>
            <person name="Zhang Z."/>
            <person name="Bao J."/>
            <person name="Han Y."/>
            <person name="Dong L."/>
            <person name="Ji J."/>
            <person name="Chen P."/>
            <person name="Wu S."/>
            <person name="Liu J."/>
            <person name="Xiao Y."/>
            <person name="Bu D."/>
            <person name="Tan J."/>
            <person name="Yang L."/>
            <person name="Ye C."/>
            <person name="Zhang J."/>
            <person name="Xu J."/>
            <person name="Zhou Y."/>
            <person name="Yu Y."/>
            <person name="Zhang B."/>
            <person name="Zhuang S."/>
            <person name="Wei H."/>
            <person name="Liu B."/>
            <person name="Lei M."/>
            <person name="Yu H."/>
            <person name="Li Y."/>
            <person name="Xu H."/>
            <person name="Wei S."/>
            <person name="He X."/>
            <person name="Fang L."/>
            <person name="Zhang Z."/>
            <person name="Zhang Y."/>
            <person name="Huang X."/>
            <person name="Su Z."/>
            <person name="Tong W."/>
            <person name="Li J."/>
            <person name="Tong Z."/>
            <person name="Li S."/>
            <person name="Ye J."/>
            <person name="Wang L."/>
            <person name="Fang L."/>
            <person name="Lei T."/>
            <person name="Chen C."/>
            <person name="Chen H."/>
            <person name="Xu Z."/>
            <person name="Li H."/>
            <person name="Huang H."/>
            <person name="Zhang F."/>
            <person name="Xu H."/>
            <person name="Li N."/>
            <person name="Zhao C."/>
            <person name="Li S."/>
            <person name="Dong L."/>
            <person name="Huang Y."/>
            <person name="Li L."/>
            <person name="Xi Y."/>
            <person name="Qi Q."/>
            <person name="Li W."/>
            <person name="Zhang B."/>
            <person name="Hu W."/>
            <person name="Zhang Y."/>
            <person name="Tian X."/>
            <person name="Jiao Y."/>
            <person name="Liang X."/>
            <person name="Jin J."/>
            <person name="Gao L."/>
            <person name="Zheng W."/>
            <person name="Hao B."/>
            <person name="Liu S."/>
            <person name="Wang W."/>
            <person name="Yuan L."/>
            <person name="Cao M."/>
            <person name="McDermott J."/>
            <person name="Samudrala R."/>
            <person name="Wang J."/>
            <person name="Wong G.K."/>
            <person name="Yang H."/>
        </authorList>
    </citation>
    <scope>NUCLEOTIDE SEQUENCE [LARGE SCALE GENOMIC DNA]</scope>
    <source>
        <strain evidence="3">cv. 93-11</strain>
    </source>
</reference>
<accession>B8B156</accession>
<feature type="region of interest" description="Disordered" evidence="1">
    <location>
        <begin position="1"/>
        <end position="31"/>
    </location>
</feature>
<dbReference type="AlphaFoldDB" id="B8B156"/>
<evidence type="ECO:0000313" key="2">
    <source>
        <dbReference type="EMBL" id="EEC80502.1"/>
    </source>
</evidence>